<dbReference type="PANTHER" id="PTHR30461">
    <property type="entry name" value="DNA-INVERTASE FROM LAMBDOID PROPHAGE"/>
    <property type="match status" value="1"/>
</dbReference>
<dbReference type="InterPro" id="IPR006119">
    <property type="entry name" value="Resolv_N"/>
</dbReference>
<comment type="caution">
    <text evidence="8">The sequence shown here is derived from an EMBL/GenBank/DDBJ whole genome shotgun (WGS) entry which is preliminary data.</text>
</comment>
<sequence>MKYGYARVSSNTQNLARQIKLLKENGIKIIFKEKASGADINRPILKKAIQKLTKGDELVVISLERLGRDQDHLTKVMFDIHLKGAKLHILDIPSFEEVQNQNVQKLLKTLMIELKKFTAADELERITERRRQGIELAKKRGIYKGRAIKYGPNSKDEDAKSTYYTIVKMIKANYKIVEITRKTGVSNSVVYRIINELRSN</sequence>
<keyword evidence="9" id="KW-1185">Reference proteome</keyword>
<feature type="domain" description="Resolvase/invertase-type recombinase catalytic" evidence="7">
    <location>
        <begin position="1"/>
        <end position="141"/>
    </location>
</feature>
<dbReference type="GO" id="GO:0015074">
    <property type="term" value="P:DNA integration"/>
    <property type="evidence" value="ECO:0007669"/>
    <property type="project" value="UniProtKB-KW"/>
</dbReference>
<evidence type="ECO:0000256" key="5">
    <source>
        <dbReference type="PIRSR" id="PIRSR606118-50"/>
    </source>
</evidence>
<keyword evidence="2" id="KW-0229">DNA integration</keyword>
<dbReference type="STRING" id="1423813.FC26_GL000467"/>
<dbReference type="InterPro" id="IPR036162">
    <property type="entry name" value="Resolvase-like_N_sf"/>
</dbReference>
<dbReference type="PANTHER" id="PTHR30461:SF26">
    <property type="entry name" value="RESOLVASE HOMOLOG YNEB"/>
    <property type="match status" value="1"/>
</dbReference>
<dbReference type="InterPro" id="IPR050639">
    <property type="entry name" value="SSR_resolvase"/>
</dbReference>
<evidence type="ECO:0000256" key="1">
    <source>
        <dbReference type="ARBA" id="ARBA00009913"/>
    </source>
</evidence>
<dbReference type="AlphaFoldDB" id="A0A0R1ZZQ9"/>
<dbReference type="PATRIC" id="fig|1423813.3.peg.476"/>
<comment type="similarity">
    <text evidence="1">Belongs to the site-specific recombinase resolvase family.</text>
</comment>
<protein>
    <recommendedName>
        <fullName evidence="7">Resolvase/invertase-type recombinase catalytic domain-containing protein</fullName>
    </recommendedName>
</protein>
<gene>
    <name evidence="8" type="ORF">FC26_GL000467</name>
</gene>
<dbReference type="Proteomes" id="UP000051733">
    <property type="component" value="Unassembled WGS sequence"/>
</dbReference>
<dbReference type="InterPro" id="IPR006118">
    <property type="entry name" value="Recombinase_CS"/>
</dbReference>
<evidence type="ECO:0000256" key="6">
    <source>
        <dbReference type="PROSITE-ProRule" id="PRU10137"/>
    </source>
</evidence>
<dbReference type="SMART" id="SM00857">
    <property type="entry name" value="Resolvase"/>
    <property type="match status" value="1"/>
</dbReference>
<evidence type="ECO:0000259" key="7">
    <source>
        <dbReference type="PROSITE" id="PS51736"/>
    </source>
</evidence>
<dbReference type="RefSeq" id="WP_057780395.1">
    <property type="nucleotide sequence ID" value="NZ_AYYY01000063.1"/>
</dbReference>
<dbReference type="GO" id="GO:0003677">
    <property type="term" value="F:DNA binding"/>
    <property type="evidence" value="ECO:0007669"/>
    <property type="project" value="UniProtKB-KW"/>
</dbReference>
<dbReference type="PROSITE" id="PS51736">
    <property type="entry name" value="RECOMBINASES_3"/>
    <property type="match status" value="1"/>
</dbReference>
<dbReference type="EMBL" id="AYYY01000063">
    <property type="protein sequence ID" value="KRM60382.1"/>
    <property type="molecule type" value="Genomic_DNA"/>
</dbReference>
<evidence type="ECO:0000256" key="4">
    <source>
        <dbReference type="ARBA" id="ARBA00023172"/>
    </source>
</evidence>
<name>A0A0R1ZZQ9_9LACO</name>
<dbReference type="Pfam" id="PF00239">
    <property type="entry name" value="Resolvase"/>
    <property type="match status" value="1"/>
</dbReference>
<keyword evidence="3" id="KW-0238">DNA-binding</keyword>
<keyword evidence="4" id="KW-0233">DNA recombination</keyword>
<dbReference type="Gene3D" id="1.10.10.60">
    <property type="entry name" value="Homeodomain-like"/>
    <property type="match status" value="1"/>
</dbReference>
<proteinExistence type="inferred from homology"/>
<evidence type="ECO:0000256" key="2">
    <source>
        <dbReference type="ARBA" id="ARBA00022908"/>
    </source>
</evidence>
<evidence type="ECO:0000313" key="8">
    <source>
        <dbReference type="EMBL" id="KRM60382.1"/>
    </source>
</evidence>
<accession>A0A0R1ZZQ9</accession>
<dbReference type="Gene3D" id="3.40.50.1390">
    <property type="entry name" value="Resolvase, N-terminal catalytic domain"/>
    <property type="match status" value="1"/>
</dbReference>
<dbReference type="PROSITE" id="PS00397">
    <property type="entry name" value="RECOMBINASES_1"/>
    <property type="match status" value="1"/>
</dbReference>
<organism evidence="8 9">
    <name type="scientific">Paucilactobacillus vaccinostercus DSM 20634</name>
    <dbReference type="NCBI Taxonomy" id="1423813"/>
    <lineage>
        <taxon>Bacteria</taxon>
        <taxon>Bacillati</taxon>
        <taxon>Bacillota</taxon>
        <taxon>Bacilli</taxon>
        <taxon>Lactobacillales</taxon>
        <taxon>Lactobacillaceae</taxon>
        <taxon>Paucilactobacillus</taxon>
    </lineage>
</organism>
<feature type="active site" description="O-(5'-phospho-DNA)-serine intermediate" evidence="5 6">
    <location>
        <position position="9"/>
    </location>
</feature>
<dbReference type="OrthoDB" id="9797501at2"/>
<dbReference type="GO" id="GO:0000150">
    <property type="term" value="F:DNA strand exchange activity"/>
    <property type="evidence" value="ECO:0007669"/>
    <property type="project" value="InterPro"/>
</dbReference>
<reference evidence="8 9" key="1">
    <citation type="journal article" date="2015" name="Genome Announc.">
        <title>Expanding the biotechnology potential of lactobacilli through comparative genomics of 213 strains and associated genera.</title>
        <authorList>
            <person name="Sun Z."/>
            <person name="Harris H.M."/>
            <person name="McCann A."/>
            <person name="Guo C."/>
            <person name="Argimon S."/>
            <person name="Zhang W."/>
            <person name="Yang X."/>
            <person name="Jeffery I.B."/>
            <person name="Cooney J.C."/>
            <person name="Kagawa T.F."/>
            <person name="Liu W."/>
            <person name="Song Y."/>
            <person name="Salvetti E."/>
            <person name="Wrobel A."/>
            <person name="Rasinkangas P."/>
            <person name="Parkhill J."/>
            <person name="Rea M.C."/>
            <person name="O'Sullivan O."/>
            <person name="Ritari J."/>
            <person name="Douillard F.P."/>
            <person name="Paul Ross R."/>
            <person name="Yang R."/>
            <person name="Briner A.E."/>
            <person name="Felis G.E."/>
            <person name="de Vos W.M."/>
            <person name="Barrangou R."/>
            <person name="Klaenhammer T.R."/>
            <person name="Caufield P.W."/>
            <person name="Cui Y."/>
            <person name="Zhang H."/>
            <person name="O'Toole P.W."/>
        </authorList>
    </citation>
    <scope>NUCLEOTIDE SEQUENCE [LARGE SCALE GENOMIC DNA]</scope>
    <source>
        <strain evidence="8 9">DSM 20634</strain>
    </source>
</reference>
<evidence type="ECO:0000313" key="9">
    <source>
        <dbReference type="Proteomes" id="UP000051733"/>
    </source>
</evidence>
<dbReference type="CDD" id="cd03768">
    <property type="entry name" value="SR_ResInv"/>
    <property type="match status" value="1"/>
</dbReference>
<evidence type="ECO:0000256" key="3">
    <source>
        <dbReference type="ARBA" id="ARBA00023125"/>
    </source>
</evidence>
<dbReference type="SUPFAM" id="SSF53041">
    <property type="entry name" value="Resolvase-like"/>
    <property type="match status" value="1"/>
</dbReference>